<feature type="transmembrane region" description="Helical" evidence="1">
    <location>
        <begin position="35"/>
        <end position="55"/>
    </location>
</feature>
<protein>
    <submittedName>
        <fullName evidence="2">Uncharacterized protein</fullName>
    </submittedName>
</protein>
<reference evidence="2" key="2">
    <citation type="journal article" date="2021" name="Syst. Appl. Microbiol.">
        <title>Roseomonas hellenica sp. nov., isolated from roots of wild-growing Alkanna tinctoria.</title>
        <authorList>
            <person name="Rat A."/>
            <person name="Naranjo H.D."/>
            <person name="Lebbe L."/>
            <person name="Cnockaert M."/>
            <person name="Krigas N."/>
            <person name="Grigoriadou K."/>
            <person name="Maloupa E."/>
            <person name="Willems A."/>
        </authorList>
    </citation>
    <scope>NUCLEOTIDE SEQUENCE</scope>
    <source>
        <strain evidence="2">LMG 31228</strain>
    </source>
</reference>
<reference evidence="2" key="1">
    <citation type="submission" date="2020-01" db="EMBL/GenBank/DDBJ databases">
        <authorList>
            <person name="Rat A."/>
        </authorList>
    </citation>
    <scope>NUCLEOTIDE SEQUENCE</scope>
    <source>
        <strain evidence="2">LMG 31228</strain>
    </source>
</reference>
<keyword evidence="3" id="KW-1185">Reference proteome</keyword>
<dbReference type="Proteomes" id="UP001138709">
    <property type="component" value="Unassembled WGS sequence"/>
</dbReference>
<dbReference type="EMBL" id="JAAEDL010000059">
    <property type="protein sequence ID" value="MBR0684167.1"/>
    <property type="molecule type" value="Genomic_DNA"/>
</dbReference>
<dbReference type="AlphaFoldDB" id="A0A9X9XKD1"/>
<keyword evidence="1" id="KW-1133">Transmembrane helix</keyword>
<organism evidence="2 3">
    <name type="scientific">Neoroseomonas eburnea</name>
    <dbReference type="NCBI Taxonomy" id="1346889"/>
    <lineage>
        <taxon>Bacteria</taxon>
        <taxon>Pseudomonadati</taxon>
        <taxon>Pseudomonadota</taxon>
        <taxon>Alphaproteobacteria</taxon>
        <taxon>Acetobacterales</taxon>
        <taxon>Acetobacteraceae</taxon>
        <taxon>Neoroseomonas</taxon>
    </lineage>
</organism>
<name>A0A9X9XKD1_9PROT</name>
<comment type="caution">
    <text evidence="2">The sequence shown here is derived from an EMBL/GenBank/DDBJ whole genome shotgun (WGS) entry which is preliminary data.</text>
</comment>
<accession>A0A9X9XKD1</accession>
<evidence type="ECO:0000313" key="3">
    <source>
        <dbReference type="Proteomes" id="UP001138709"/>
    </source>
</evidence>
<sequence>MIGLGAAGFGAYIGFGSQGMTVSLPAGLPAMEPETVAVLMFVCGAIAMLLGAISIHRANDYV</sequence>
<proteinExistence type="predicted"/>
<evidence type="ECO:0000256" key="1">
    <source>
        <dbReference type="SAM" id="Phobius"/>
    </source>
</evidence>
<gene>
    <name evidence="2" type="ORF">GXW74_27125</name>
</gene>
<keyword evidence="1" id="KW-0812">Transmembrane</keyword>
<evidence type="ECO:0000313" key="2">
    <source>
        <dbReference type="EMBL" id="MBR0684167.1"/>
    </source>
</evidence>
<keyword evidence="1" id="KW-0472">Membrane</keyword>
<dbReference type="RefSeq" id="WP_211849974.1">
    <property type="nucleotide sequence ID" value="NZ_JAAEDL010000059.1"/>
</dbReference>